<comment type="caution">
    <text evidence="3">The sequence shown here is derived from an EMBL/GenBank/DDBJ whole genome shotgun (WGS) entry which is preliminary data.</text>
</comment>
<dbReference type="SUPFAM" id="SSF54637">
    <property type="entry name" value="Thioesterase/thiol ester dehydrase-isomerase"/>
    <property type="match status" value="1"/>
</dbReference>
<dbReference type="EMBL" id="SOEB01000012">
    <property type="protein sequence ID" value="TDX28220.1"/>
    <property type="molecule type" value="Genomic_DNA"/>
</dbReference>
<feature type="domain" description="Thioesterase" evidence="2">
    <location>
        <begin position="54"/>
        <end position="127"/>
    </location>
</feature>
<dbReference type="Gene3D" id="3.10.129.10">
    <property type="entry name" value="Hotdog Thioesterase"/>
    <property type="match status" value="1"/>
</dbReference>
<reference evidence="3 4" key="1">
    <citation type="submission" date="2019-03" db="EMBL/GenBank/DDBJ databases">
        <title>Genomic Encyclopedia of Type Strains, Phase IV (KMG-IV): sequencing the most valuable type-strain genomes for metagenomic binning, comparative biology and taxonomic classification.</title>
        <authorList>
            <person name="Goeker M."/>
        </authorList>
    </citation>
    <scope>NUCLEOTIDE SEQUENCE [LARGE SCALE GENOMIC DNA]</scope>
    <source>
        <strain evidence="3 4">JA181</strain>
    </source>
</reference>
<evidence type="ECO:0000256" key="1">
    <source>
        <dbReference type="ARBA" id="ARBA00022801"/>
    </source>
</evidence>
<name>A0A4R8FP72_9RHOB</name>
<protein>
    <submittedName>
        <fullName evidence="3">Uncharacterized protein (TIGR00369 family)</fullName>
    </submittedName>
</protein>
<accession>A0A4R8FP72</accession>
<dbReference type="CDD" id="cd03443">
    <property type="entry name" value="PaaI_thioesterase"/>
    <property type="match status" value="1"/>
</dbReference>
<dbReference type="GO" id="GO:0016289">
    <property type="term" value="F:acyl-CoA hydrolase activity"/>
    <property type="evidence" value="ECO:0007669"/>
    <property type="project" value="UniProtKB-ARBA"/>
</dbReference>
<proteinExistence type="predicted"/>
<dbReference type="InterPro" id="IPR003736">
    <property type="entry name" value="PAAI_dom"/>
</dbReference>
<sequence>MQHAPRNPDFEAIVRESFARQAMMSTLGAGLVSVAPGTVAISAPIRPQFGQQIGAAHAAFTFALADSAAGYTALSLMPPDHDVLTSEAGIHLLAPALGDRLIATGSVVKTGRRLFVVRSEVFAETGDRPGQGRTHVASFTGTMVPIPL</sequence>
<dbReference type="Proteomes" id="UP000295484">
    <property type="component" value="Unassembled WGS sequence"/>
</dbReference>
<evidence type="ECO:0000313" key="3">
    <source>
        <dbReference type="EMBL" id="TDX28220.1"/>
    </source>
</evidence>
<organism evidence="3 4">
    <name type="scientific">Rhodovulum visakhapatnamense</name>
    <dbReference type="NCBI Taxonomy" id="364297"/>
    <lineage>
        <taxon>Bacteria</taxon>
        <taxon>Pseudomonadati</taxon>
        <taxon>Pseudomonadota</taxon>
        <taxon>Alphaproteobacteria</taxon>
        <taxon>Rhodobacterales</taxon>
        <taxon>Paracoccaceae</taxon>
        <taxon>Rhodovulum</taxon>
    </lineage>
</organism>
<dbReference type="RefSeq" id="WP_113669299.1">
    <property type="nucleotide sequence ID" value="NZ_SOEB01000012.1"/>
</dbReference>
<keyword evidence="1" id="KW-0378">Hydrolase</keyword>
<dbReference type="Pfam" id="PF03061">
    <property type="entry name" value="4HBT"/>
    <property type="match status" value="1"/>
</dbReference>
<gene>
    <name evidence="3" type="ORF">EV657_11247</name>
</gene>
<dbReference type="AlphaFoldDB" id="A0A4R8FP72"/>
<evidence type="ECO:0000313" key="4">
    <source>
        <dbReference type="Proteomes" id="UP000295484"/>
    </source>
</evidence>
<evidence type="ECO:0000259" key="2">
    <source>
        <dbReference type="Pfam" id="PF03061"/>
    </source>
</evidence>
<dbReference type="NCBIfam" id="TIGR00369">
    <property type="entry name" value="unchar_dom_1"/>
    <property type="match status" value="1"/>
</dbReference>
<dbReference type="InterPro" id="IPR006683">
    <property type="entry name" value="Thioestr_dom"/>
</dbReference>
<dbReference type="InterPro" id="IPR029069">
    <property type="entry name" value="HotDog_dom_sf"/>
</dbReference>